<protein>
    <submittedName>
        <fullName evidence="3">Uncharacterized protein</fullName>
    </submittedName>
</protein>
<evidence type="ECO:0000256" key="1">
    <source>
        <dbReference type="SAM" id="MobiDB-lite"/>
    </source>
</evidence>
<dbReference type="Proteomes" id="UP000324748">
    <property type="component" value="Unassembled WGS sequence"/>
</dbReference>
<name>A0A5B0MYE5_PUCGR</name>
<reference evidence="4 5" key="1">
    <citation type="submission" date="2019-05" db="EMBL/GenBank/DDBJ databases">
        <title>Emergence of the Ug99 lineage of the wheat stem rust pathogen through somatic hybridization.</title>
        <authorList>
            <person name="Li F."/>
            <person name="Upadhyaya N.M."/>
            <person name="Sperschneider J."/>
            <person name="Matny O."/>
            <person name="Nguyen-Phuc H."/>
            <person name="Mago R."/>
            <person name="Raley C."/>
            <person name="Miller M.E."/>
            <person name="Silverstein K.A.T."/>
            <person name="Henningsen E."/>
            <person name="Hirsch C.D."/>
            <person name="Visser B."/>
            <person name="Pretorius Z.A."/>
            <person name="Steffenson B.J."/>
            <person name="Schwessinger B."/>
            <person name="Dodds P.N."/>
            <person name="Figueroa M."/>
        </authorList>
    </citation>
    <scope>NUCLEOTIDE SEQUENCE [LARGE SCALE GENOMIC DNA]</scope>
    <source>
        <strain evidence="2">21-0</strain>
        <strain evidence="3 5">Ug99</strain>
    </source>
</reference>
<evidence type="ECO:0000313" key="2">
    <source>
        <dbReference type="EMBL" id="KAA1066381.1"/>
    </source>
</evidence>
<accession>A0A5B0MYE5</accession>
<sequence>MIHRGIPVSVGKTHQQEEDENEHQGDFARGKATFTRVLSRRCFIPGFFFRYKGSTKALGIQGLKDGIREAPVGKSEMTIASDSGQATAATVRQTSRKCASR</sequence>
<dbReference type="AlphaFoldDB" id="A0A5B0MYE5"/>
<feature type="region of interest" description="Disordered" evidence="1">
    <location>
        <begin position="80"/>
        <end position="101"/>
    </location>
</feature>
<evidence type="ECO:0000313" key="3">
    <source>
        <dbReference type="EMBL" id="KAA1082011.1"/>
    </source>
</evidence>
<dbReference type="EMBL" id="VDEP01000440">
    <property type="protein sequence ID" value="KAA1082011.1"/>
    <property type="molecule type" value="Genomic_DNA"/>
</dbReference>
<dbReference type="Proteomes" id="UP000325313">
    <property type="component" value="Unassembled WGS sequence"/>
</dbReference>
<evidence type="ECO:0000313" key="4">
    <source>
        <dbReference type="Proteomes" id="UP000324748"/>
    </source>
</evidence>
<evidence type="ECO:0000313" key="5">
    <source>
        <dbReference type="Proteomes" id="UP000325313"/>
    </source>
</evidence>
<comment type="caution">
    <text evidence="3">The sequence shown here is derived from an EMBL/GenBank/DDBJ whole genome shotgun (WGS) entry which is preliminary data.</text>
</comment>
<dbReference type="EMBL" id="VSWC01000196">
    <property type="protein sequence ID" value="KAA1066381.1"/>
    <property type="molecule type" value="Genomic_DNA"/>
</dbReference>
<feature type="region of interest" description="Disordered" evidence="1">
    <location>
        <begin position="1"/>
        <end position="27"/>
    </location>
</feature>
<gene>
    <name evidence="2" type="ORF">PGT21_029561</name>
    <name evidence="3" type="ORF">PGTUg99_032591</name>
</gene>
<organism evidence="3 5">
    <name type="scientific">Puccinia graminis f. sp. tritici</name>
    <dbReference type="NCBI Taxonomy" id="56615"/>
    <lineage>
        <taxon>Eukaryota</taxon>
        <taxon>Fungi</taxon>
        <taxon>Dikarya</taxon>
        <taxon>Basidiomycota</taxon>
        <taxon>Pucciniomycotina</taxon>
        <taxon>Pucciniomycetes</taxon>
        <taxon>Pucciniales</taxon>
        <taxon>Pucciniaceae</taxon>
        <taxon>Puccinia</taxon>
    </lineage>
</organism>
<proteinExistence type="predicted"/>
<feature type="compositionally biased region" description="Polar residues" evidence="1">
    <location>
        <begin position="80"/>
        <end position="93"/>
    </location>
</feature>
<keyword evidence="4" id="KW-1185">Reference proteome</keyword>